<feature type="compositionally biased region" description="Polar residues" evidence="1">
    <location>
        <begin position="283"/>
        <end position="296"/>
    </location>
</feature>
<dbReference type="Proteomes" id="UP001595867">
    <property type="component" value="Unassembled WGS sequence"/>
</dbReference>
<gene>
    <name evidence="2" type="ORF">ACFO0C_17400</name>
</gene>
<evidence type="ECO:0008006" key="4">
    <source>
        <dbReference type="Google" id="ProtNLM"/>
    </source>
</evidence>
<accession>A0ABV8ITV8</accession>
<dbReference type="EMBL" id="JBHSBL010000016">
    <property type="protein sequence ID" value="MFC4066716.1"/>
    <property type="molecule type" value="Genomic_DNA"/>
</dbReference>
<evidence type="ECO:0000313" key="2">
    <source>
        <dbReference type="EMBL" id="MFC4066716.1"/>
    </source>
</evidence>
<name>A0ABV8ITV8_9ACTN</name>
<feature type="region of interest" description="Disordered" evidence="1">
    <location>
        <begin position="153"/>
        <end position="205"/>
    </location>
</feature>
<evidence type="ECO:0000256" key="1">
    <source>
        <dbReference type="SAM" id="MobiDB-lite"/>
    </source>
</evidence>
<feature type="region of interest" description="Disordered" evidence="1">
    <location>
        <begin position="283"/>
        <end position="345"/>
    </location>
</feature>
<protein>
    <recommendedName>
        <fullName evidence="4">DUF222 domain-containing protein</fullName>
    </recommendedName>
</protein>
<reference evidence="3" key="1">
    <citation type="journal article" date="2019" name="Int. J. Syst. Evol. Microbiol.">
        <title>The Global Catalogue of Microorganisms (GCM) 10K type strain sequencing project: providing services to taxonomists for standard genome sequencing and annotation.</title>
        <authorList>
            <consortium name="The Broad Institute Genomics Platform"/>
            <consortium name="The Broad Institute Genome Sequencing Center for Infectious Disease"/>
            <person name="Wu L."/>
            <person name="Ma J."/>
        </authorList>
    </citation>
    <scope>NUCLEOTIDE SEQUENCE [LARGE SCALE GENOMIC DNA]</scope>
    <source>
        <strain evidence="3">TBRC 5832</strain>
    </source>
</reference>
<feature type="compositionally biased region" description="Polar residues" evidence="1">
    <location>
        <begin position="385"/>
        <end position="394"/>
    </location>
</feature>
<feature type="compositionally biased region" description="Low complexity" evidence="1">
    <location>
        <begin position="317"/>
        <end position="339"/>
    </location>
</feature>
<sequence>MISVGMSQDNMIDDVISDVSRAFAKMVNASSDFAMALIELRIQRLREAARRDDEAARAAREQMRVHHLADSAVWRAAMRPQWWRDAGAEDISRVWRAASTWQHVDPRAAEARQVVIDRLADRGVHVDPAALSQSSPEDIAWLSDALDRAAADRAARAAAAGTRPGKVRPDRERRSAPGENPTVIDGEVGQEPDPQEPRRTWAEREQKAAEHVRGAWSPERAERVIGCDAWGVLANQLDQVEQAGHDVQALLRGVPDFVDRAHTPAAFAFRSIEDRLDGLVDLGTQSSSDSRATAQPSAVPEAAQGSPTVGGAEASRSSAPAPDTVPAVVPAQVPPDVSVGGAQDSVGDGQAVQVAAQAYPIATKDAVAAVAERAEAVTASAPAGTRSTPSQPRPQQVRKEPRGL</sequence>
<comment type="caution">
    <text evidence="2">The sequence shown here is derived from an EMBL/GenBank/DDBJ whole genome shotgun (WGS) entry which is preliminary data.</text>
</comment>
<feature type="compositionally biased region" description="Basic and acidic residues" evidence="1">
    <location>
        <begin position="195"/>
        <end position="205"/>
    </location>
</feature>
<feature type="compositionally biased region" description="Basic and acidic residues" evidence="1">
    <location>
        <begin position="167"/>
        <end position="176"/>
    </location>
</feature>
<evidence type="ECO:0000313" key="3">
    <source>
        <dbReference type="Proteomes" id="UP001595867"/>
    </source>
</evidence>
<organism evidence="2 3">
    <name type="scientific">Actinoplanes subglobosus</name>
    <dbReference type="NCBI Taxonomy" id="1547892"/>
    <lineage>
        <taxon>Bacteria</taxon>
        <taxon>Bacillati</taxon>
        <taxon>Actinomycetota</taxon>
        <taxon>Actinomycetes</taxon>
        <taxon>Micromonosporales</taxon>
        <taxon>Micromonosporaceae</taxon>
        <taxon>Actinoplanes</taxon>
    </lineage>
</organism>
<feature type="compositionally biased region" description="Low complexity" evidence="1">
    <location>
        <begin position="372"/>
        <end position="383"/>
    </location>
</feature>
<keyword evidence="3" id="KW-1185">Reference proteome</keyword>
<proteinExistence type="predicted"/>
<feature type="region of interest" description="Disordered" evidence="1">
    <location>
        <begin position="372"/>
        <end position="404"/>
    </location>
</feature>
<dbReference type="RefSeq" id="WP_378067689.1">
    <property type="nucleotide sequence ID" value="NZ_JBHSBL010000016.1"/>
</dbReference>